<dbReference type="AlphaFoldDB" id="A0ABD2IMK8"/>
<dbReference type="InterPro" id="IPR013602">
    <property type="entry name" value="Dynein_heavy_linker"/>
</dbReference>
<keyword evidence="4" id="KW-1185">Reference proteome</keyword>
<dbReference type="InterPro" id="IPR026983">
    <property type="entry name" value="DHC"/>
</dbReference>
<organism evidence="3 4">
    <name type="scientific">Heterodera trifolii</name>
    <dbReference type="NCBI Taxonomy" id="157864"/>
    <lineage>
        <taxon>Eukaryota</taxon>
        <taxon>Metazoa</taxon>
        <taxon>Ecdysozoa</taxon>
        <taxon>Nematoda</taxon>
        <taxon>Chromadorea</taxon>
        <taxon>Rhabditida</taxon>
        <taxon>Tylenchina</taxon>
        <taxon>Tylenchomorpha</taxon>
        <taxon>Tylenchoidea</taxon>
        <taxon>Heteroderidae</taxon>
        <taxon>Heteroderinae</taxon>
        <taxon>Heterodera</taxon>
    </lineage>
</organism>
<dbReference type="FunFam" id="3.20.180.20:FF:000002">
    <property type="entry name" value="Cytoplasmic dynein heavy chain 1"/>
    <property type="match status" value="1"/>
</dbReference>
<evidence type="ECO:0000313" key="4">
    <source>
        <dbReference type="Proteomes" id="UP001620626"/>
    </source>
</evidence>
<proteinExistence type="predicted"/>
<evidence type="ECO:0000256" key="1">
    <source>
        <dbReference type="SAM" id="MobiDB-lite"/>
    </source>
</evidence>
<reference evidence="3 4" key="1">
    <citation type="submission" date="2024-10" db="EMBL/GenBank/DDBJ databases">
        <authorList>
            <person name="Kim D."/>
        </authorList>
    </citation>
    <scope>NUCLEOTIDE SEQUENCE [LARGE SCALE GENOMIC DNA]</scope>
    <source>
        <strain evidence="3">BH-2024</strain>
    </source>
</reference>
<sequence>MRGEVLKLFNDGRCSFSAIERRTSVSRRSISRILSEKQKDDVRRLSFGGEDDDDGGEDDDDGGEDDDDGGEDEDDGGEDDDDVFGEYLERERNSFPRFYFVGDEDLLEILGNSKDLMPVQKHLKKMFAGIMAVEFNEQSRTISAIISREGEAVTLKCPVT</sequence>
<dbReference type="Pfam" id="PF08393">
    <property type="entry name" value="DHC_N2"/>
    <property type="match status" value="1"/>
</dbReference>
<protein>
    <recommendedName>
        <fullName evidence="2">Dynein heavy chain linker domain-containing protein</fullName>
    </recommendedName>
</protein>
<name>A0ABD2IMK8_9BILA</name>
<dbReference type="EMBL" id="JBICBT010001198">
    <property type="protein sequence ID" value="KAL3078716.1"/>
    <property type="molecule type" value="Genomic_DNA"/>
</dbReference>
<dbReference type="Proteomes" id="UP001620626">
    <property type="component" value="Unassembled WGS sequence"/>
</dbReference>
<dbReference type="PANTHER" id="PTHR45703">
    <property type="entry name" value="DYNEIN HEAVY CHAIN"/>
    <property type="match status" value="1"/>
</dbReference>
<evidence type="ECO:0000313" key="3">
    <source>
        <dbReference type="EMBL" id="KAL3078716.1"/>
    </source>
</evidence>
<gene>
    <name evidence="3" type="ORF">niasHT_035485</name>
</gene>
<feature type="region of interest" description="Disordered" evidence="1">
    <location>
        <begin position="41"/>
        <end position="86"/>
    </location>
</feature>
<feature type="compositionally biased region" description="Acidic residues" evidence="1">
    <location>
        <begin position="49"/>
        <end position="84"/>
    </location>
</feature>
<comment type="caution">
    <text evidence="3">The sequence shown here is derived from an EMBL/GenBank/DDBJ whole genome shotgun (WGS) entry which is preliminary data.</text>
</comment>
<feature type="domain" description="Dynein heavy chain linker" evidence="2">
    <location>
        <begin position="85"/>
        <end position="156"/>
    </location>
</feature>
<dbReference type="Gene3D" id="3.20.180.20">
    <property type="entry name" value="Dynein heavy chain, N-terminal domain 2"/>
    <property type="match status" value="1"/>
</dbReference>
<accession>A0ABD2IMK8</accession>
<evidence type="ECO:0000259" key="2">
    <source>
        <dbReference type="Pfam" id="PF08393"/>
    </source>
</evidence>
<dbReference type="InterPro" id="IPR042228">
    <property type="entry name" value="Dynein_linker_3"/>
</dbReference>
<dbReference type="PANTHER" id="PTHR45703:SF36">
    <property type="entry name" value="DYNEIN HEAVY CHAIN, CYTOPLASMIC"/>
    <property type="match status" value="1"/>
</dbReference>